<organism evidence="1 2">
    <name type="scientific">Amphibacillus marinus</name>
    <dbReference type="NCBI Taxonomy" id="872970"/>
    <lineage>
        <taxon>Bacteria</taxon>
        <taxon>Bacillati</taxon>
        <taxon>Bacillota</taxon>
        <taxon>Bacilli</taxon>
        <taxon>Bacillales</taxon>
        <taxon>Bacillaceae</taxon>
        <taxon>Amphibacillus</taxon>
    </lineage>
</organism>
<dbReference type="STRING" id="872970.SAMN04488134_10394"/>
<dbReference type="OrthoDB" id="1097360at2"/>
<evidence type="ECO:0000313" key="1">
    <source>
        <dbReference type="EMBL" id="SEO00507.1"/>
    </source>
</evidence>
<keyword evidence="2" id="KW-1185">Reference proteome</keyword>
<dbReference type="Pfam" id="PF12784">
    <property type="entry name" value="PDDEXK_2"/>
    <property type="match status" value="1"/>
</dbReference>
<evidence type="ECO:0008006" key="3">
    <source>
        <dbReference type="Google" id="ProtNLM"/>
    </source>
</evidence>
<name>A0A1H8L5V0_9BACI</name>
<evidence type="ECO:0000313" key="2">
    <source>
        <dbReference type="Proteomes" id="UP000199300"/>
    </source>
</evidence>
<reference evidence="1 2" key="1">
    <citation type="submission" date="2016-10" db="EMBL/GenBank/DDBJ databases">
        <authorList>
            <person name="de Groot N.N."/>
        </authorList>
    </citation>
    <scope>NUCLEOTIDE SEQUENCE [LARGE SCALE GENOMIC DNA]</scope>
    <source>
        <strain evidence="1 2">CGMCC 1.10434</strain>
    </source>
</reference>
<dbReference type="RefSeq" id="WP_091495874.1">
    <property type="nucleotide sequence ID" value="NZ_FODJ01000003.1"/>
</dbReference>
<accession>A0A1H8L5V0</accession>
<gene>
    <name evidence="1" type="ORF">SAMN04488134_10394</name>
</gene>
<protein>
    <recommendedName>
        <fullName evidence="3">PD-(D/E)XK nuclease family transposase</fullName>
    </recommendedName>
</protein>
<dbReference type="Proteomes" id="UP000199300">
    <property type="component" value="Unassembled WGS sequence"/>
</dbReference>
<sequence>MSRRSALKYPLHVIFHYIFNQDGGNDAILIDFLNKLLVQSVKQEIIECVYQKTDYTSNAFQLEIKARTAAREHLDIRIHICDRAYQATHNMREWEPQYVDHVIRESNPCLLKSCFIINMLNFNLLTESPQYHNVYQVENKRNPYLLYDKMEIHYFELAKLPKGFPQTPSEEWLYLLKQLVNSEKIGTWIKGRAIYQHAVTRFNDALNAELLTTQNNSEKYWYVERLEEQQMLLYQGKMHGQVSERERIVIQMIKAGYPYGQIVHLTGISIEELDQLAMNQYQKNNQTIS</sequence>
<dbReference type="AlphaFoldDB" id="A0A1H8L5V0"/>
<dbReference type="EMBL" id="FODJ01000003">
    <property type="protein sequence ID" value="SEO00507.1"/>
    <property type="molecule type" value="Genomic_DNA"/>
</dbReference>
<proteinExistence type="predicted"/>